<dbReference type="InterPro" id="IPR009602">
    <property type="entry name" value="CBAR/FAM92"/>
</dbReference>
<dbReference type="Proteomes" id="UP001497623">
    <property type="component" value="Unassembled WGS sequence"/>
</dbReference>
<evidence type="ECO:0008006" key="3">
    <source>
        <dbReference type="Google" id="ProtNLM"/>
    </source>
</evidence>
<protein>
    <recommendedName>
        <fullName evidence="3">Protein FAM92A</fullName>
    </recommendedName>
</protein>
<dbReference type="GO" id="GO:0035869">
    <property type="term" value="C:ciliary transition zone"/>
    <property type="evidence" value="ECO:0007669"/>
    <property type="project" value="TreeGrafter"/>
</dbReference>
<dbReference type="EMBL" id="CAXKWB010017085">
    <property type="protein sequence ID" value="CAL4117903.1"/>
    <property type="molecule type" value="Genomic_DNA"/>
</dbReference>
<dbReference type="AlphaFoldDB" id="A0AAV2R8U3"/>
<evidence type="ECO:0000313" key="2">
    <source>
        <dbReference type="Proteomes" id="UP001497623"/>
    </source>
</evidence>
<dbReference type="InterPro" id="IPR027267">
    <property type="entry name" value="AH/BAR_dom_sf"/>
</dbReference>
<dbReference type="Gene3D" id="1.20.1270.60">
    <property type="entry name" value="Arfaptin homology (AH) domain/BAR domain"/>
    <property type="match status" value="1"/>
</dbReference>
<dbReference type="PANTHER" id="PTHR21223:SF2">
    <property type="entry name" value="CBY1-INTERACTING BAR DOMAIN-CONTAINING PROTEIN HOMOLOG"/>
    <property type="match status" value="1"/>
</dbReference>
<organism evidence="1 2">
    <name type="scientific">Meganyctiphanes norvegica</name>
    <name type="common">Northern krill</name>
    <name type="synonym">Thysanopoda norvegica</name>
    <dbReference type="NCBI Taxonomy" id="48144"/>
    <lineage>
        <taxon>Eukaryota</taxon>
        <taxon>Metazoa</taxon>
        <taxon>Ecdysozoa</taxon>
        <taxon>Arthropoda</taxon>
        <taxon>Crustacea</taxon>
        <taxon>Multicrustacea</taxon>
        <taxon>Malacostraca</taxon>
        <taxon>Eumalacostraca</taxon>
        <taxon>Eucarida</taxon>
        <taxon>Euphausiacea</taxon>
        <taxon>Euphausiidae</taxon>
        <taxon>Meganyctiphanes</taxon>
    </lineage>
</organism>
<name>A0AAV2R8U3_MEGNR</name>
<dbReference type="SUPFAM" id="SSF103657">
    <property type="entry name" value="BAR/IMD domain-like"/>
    <property type="match status" value="1"/>
</dbReference>
<sequence>MFLFSSNSNSLDRVNNNQSKFILERIAKIEKHFSRLCTTFGSYTRRKAKLRDTGDELSKELLDYGETEHLNKTTRQALIETANSVSSVQDYRNLAVEHLSIHVVRELSLYGSNCRKAKEQLKRSFETRQQEINHRQNLERARDCHPHNRQQISIAESKLQKSTHSAIEACTTLEEQMDEFELKKIQDLKRILMEFVQTELAFHVKAVELFTQTYNDIASIQEEDDLEAFRNARDVFDSEFRNALCSNITGRAGIVEAEATQSLTPVITSKRSGVRNSKRERDLAKSVEKLDVEDYEEIQTVDSSSEDD</sequence>
<dbReference type="GO" id="GO:0036064">
    <property type="term" value="C:ciliary basal body"/>
    <property type="evidence" value="ECO:0007669"/>
    <property type="project" value="TreeGrafter"/>
</dbReference>
<evidence type="ECO:0000313" key="1">
    <source>
        <dbReference type="EMBL" id="CAL4117903.1"/>
    </source>
</evidence>
<comment type="caution">
    <text evidence="1">The sequence shown here is derived from an EMBL/GenBank/DDBJ whole genome shotgun (WGS) entry which is preliminary data.</text>
</comment>
<gene>
    <name evidence="1" type="ORF">MNOR_LOCUS21314</name>
</gene>
<proteinExistence type="predicted"/>
<keyword evidence="2" id="KW-1185">Reference proteome</keyword>
<dbReference type="PANTHER" id="PTHR21223">
    <property type="entry name" value="CBY1-INTERACTING BAR DOMAIN-CONTAINING PROTEIN HOMOLOG"/>
    <property type="match status" value="1"/>
</dbReference>
<reference evidence="1 2" key="1">
    <citation type="submission" date="2024-05" db="EMBL/GenBank/DDBJ databases">
        <authorList>
            <person name="Wallberg A."/>
        </authorList>
    </citation>
    <scope>NUCLEOTIDE SEQUENCE [LARGE SCALE GENOMIC DNA]</scope>
</reference>
<dbReference type="GO" id="GO:0060271">
    <property type="term" value="P:cilium assembly"/>
    <property type="evidence" value="ECO:0007669"/>
    <property type="project" value="TreeGrafter"/>
</dbReference>
<accession>A0AAV2R8U3</accession>
<dbReference type="Pfam" id="PF06730">
    <property type="entry name" value="FAM92"/>
    <property type="match status" value="1"/>
</dbReference>